<feature type="domain" description="Integrase SAM-like N-terminal" evidence="2">
    <location>
        <begin position="18"/>
        <end position="46"/>
    </location>
</feature>
<dbReference type="InterPro" id="IPR004107">
    <property type="entry name" value="Integrase_SAM-like_N"/>
</dbReference>
<dbReference type="SUPFAM" id="SSF56349">
    <property type="entry name" value="DNA breaking-rejoining enzymes"/>
    <property type="match status" value="1"/>
</dbReference>
<sequence>MRNTNSPLLHWKCIIGTLKNRILPGFGNRHIDKITTIQIVTFLKELQHQAPEKTGKKVRSILKPCDTFIVH</sequence>
<dbReference type="EMBL" id="CP144921">
    <property type="protein sequence ID" value="WWA30303.1"/>
    <property type="molecule type" value="Genomic_DNA"/>
</dbReference>
<name>A0ABZ2CZ27_9BACI</name>
<evidence type="ECO:0000259" key="2">
    <source>
        <dbReference type="Pfam" id="PF14659"/>
    </source>
</evidence>
<keyword evidence="4" id="KW-1185">Reference proteome</keyword>
<evidence type="ECO:0000313" key="4">
    <source>
        <dbReference type="Proteomes" id="UP001341136"/>
    </source>
</evidence>
<dbReference type="RefSeq" id="WP_244835525.1">
    <property type="nucleotide sequence ID" value="NZ_CP144921.1"/>
</dbReference>
<reference evidence="3 4" key="1">
    <citation type="submission" date="2024-01" db="EMBL/GenBank/DDBJ databases">
        <title>Culturomics analysis of mouse respiratory tract.</title>
        <authorList>
            <person name="Phillips A.M."/>
            <person name="Collette N.M."/>
            <person name="Mageeney C.M."/>
            <person name="Sinha A."/>
            <person name="Hern K.E."/>
            <person name="Arkin A.P."/>
            <person name="Williams K.P."/>
            <person name="Branda S."/>
        </authorList>
    </citation>
    <scope>NUCLEOTIDE SEQUENCE [LARGE SCALE GENOMIC DNA]</scope>
    <source>
        <strain evidence="3 4">CP20</strain>
    </source>
</reference>
<organism evidence="3 4">
    <name type="scientific">Shouchella rhizosphaerae</name>
    <dbReference type="NCBI Taxonomy" id="866786"/>
    <lineage>
        <taxon>Bacteria</taxon>
        <taxon>Bacillati</taxon>
        <taxon>Bacillota</taxon>
        <taxon>Bacilli</taxon>
        <taxon>Bacillales</taxon>
        <taxon>Bacillaceae</taxon>
        <taxon>Shouchella</taxon>
    </lineage>
</organism>
<dbReference type="InterPro" id="IPR011010">
    <property type="entry name" value="DNA_brk_join_enz"/>
</dbReference>
<accession>A0ABZ2CZ27</accession>
<dbReference type="InterPro" id="IPR010998">
    <property type="entry name" value="Integrase_recombinase_N"/>
</dbReference>
<protein>
    <submittedName>
        <fullName evidence="3">N-terminal phage integrase SAM-like domain-containing protein</fullName>
    </submittedName>
</protein>
<proteinExistence type="predicted"/>
<gene>
    <name evidence="3" type="ORF">V5G21_00475</name>
</gene>
<keyword evidence="1" id="KW-0238">DNA-binding</keyword>
<dbReference type="Pfam" id="PF14659">
    <property type="entry name" value="Phage_int_SAM_3"/>
    <property type="match status" value="1"/>
</dbReference>
<dbReference type="Gene3D" id="1.10.150.130">
    <property type="match status" value="1"/>
</dbReference>
<evidence type="ECO:0000313" key="3">
    <source>
        <dbReference type="EMBL" id="WWA30303.1"/>
    </source>
</evidence>
<evidence type="ECO:0000256" key="1">
    <source>
        <dbReference type="ARBA" id="ARBA00023125"/>
    </source>
</evidence>
<dbReference type="Proteomes" id="UP001341136">
    <property type="component" value="Chromosome"/>
</dbReference>